<dbReference type="Gene3D" id="1.10.443.10">
    <property type="entry name" value="Intergrase catalytic core"/>
    <property type="match status" value="1"/>
</dbReference>
<gene>
    <name evidence="6" type="ORF">SAMN04489712_13257</name>
</gene>
<evidence type="ECO:0000313" key="6">
    <source>
        <dbReference type="EMBL" id="SEG92209.1"/>
    </source>
</evidence>
<dbReference type="GO" id="GO:0015074">
    <property type="term" value="P:DNA integration"/>
    <property type="evidence" value="ECO:0007669"/>
    <property type="project" value="InterPro"/>
</dbReference>
<organism evidence="6 7">
    <name type="scientific">Thermomonospora echinospora</name>
    <dbReference type="NCBI Taxonomy" id="1992"/>
    <lineage>
        <taxon>Bacteria</taxon>
        <taxon>Bacillati</taxon>
        <taxon>Actinomycetota</taxon>
        <taxon>Actinomycetes</taxon>
        <taxon>Streptosporangiales</taxon>
        <taxon>Thermomonosporaceae</taxon>
        <taxon>Thermomonospora</taxon>
    </lineage>
</organism>
<evidence type="ECO:0000256" key="3">
    <source>
        <dbReference type="PROSITE-ProRule" id="PRU01248"/>
    </source>
</evidence>
<keyword evidence="7" id="KW-1185">Reference proteome</keyword>
<dbReference type="Proteomes" id="UP000236723">
    <property type="component" value="Unassembled WGS sequence"/>
</dbReference>
<protein>
    <submittedName>
        <fullName evidence="6">Phage integrase family protein</fullName>
    </submittedName>
</protein>
<dbReference type="EMBL" id="FNVO01000032">
    <property type="protein sequence ID" value="SEG92209.1"/>
    <property type="molecule type" value="Genomic_DNA"/>
</dbReference>
<feature type="region of interest" description="Disordered" evidence="4">
    <location>
        <begin position="154"/>
        <end position="178"/>
    </location>
</feature>
<evidence type="ECO:0000256" key="1">
    <source>
        <dbReference type="ARBA" id="ARBA00023125"/>
    </source>
</evidence>
<evidence type="ECO:0000256" key="2">
    <source>
        <dbReference type="ARBA" id="ARBA00023172"/>
    </source>
</evidence>
<dbReference type="InterPro" id="IPR013762">
    <property type="entry name" value="Integrase-like_cat_sf"/>
</dbReference>
<dbReference type="Gene3D" id="1.10.150.130">
    <property type="match status" value="1"/>
</dbReference>
<feature type="compositionally biased region" description="Basic residues" evidence="4">
    <location>
        <begin position="162"/>
        <end position="177"/>
    </location>
</feature>
<keyword evidence="1 3" id="KW-0238">DNA-binding</keyword>
<dbReference type="SUPFAM" id="SSF56349">
    <property type="entry name" value="DNA breaking-rejoining enzymes"/>
    <property type="match status" value="1"/>
</dbReference>
<dbReference type="PROSITE" id="PS51900">
    <property type="entry name" value="CB"/>
    <property type="match status" value="1"/>
</dbReference>
<sequence length="501" mass="57181">MAYAEKRGKGSNAYYLARFSDGNGKWPTVKDGRGAAIRYRTKREAEQAANDEEAKVRGRTWRDPAAGQETFTAYVNGWYARQDLSPRTMGNYRLTIETILLPEFETDPLRNITTVRVTEWERRLRTAGYAEESIRTYRGVLHVSMGDAATEGKIDVNPVTRPRGRGRRAGKAKHRRPEKPVVDPLGALLLAERCAILSGRDDEFILVVTKAWTGARWGELVGLERPYFRMSKLRIEHQLEELDDSTWLKCPPKEDSRRTIDLPPFLSGLLSRQIKATQAERAQVCPCYRPQRPTAPHAGGGYIFTGRTTRRRVDKRLTPVTAAHWRRSGFESMIFKPAAEGWYPKKAPLPRRPVPLLADPFPGTPVRGRNYVERSDWCWTAIRDGLTPHLLRHTHRTWMTEDRIPEILAHERLGHEMGGIAARYTHVTDAMRAELIEALTQRWNSALDARLRMHPHSPVAVLEELLTARAAKKEGDDRKIVPQDSHNPRVVGLRPRPRKRA</sequence>
<dbReference type="GO" id="GO:0006310">
    <property type="term" value="P:DNA recombination"/>
    <property type="evidence" value="ECO:0007669"/>
    <property type="project" value="UniProtKB-KW"/>
</dbReference>
<feature type="region of interest" description="Disordered" evidence="4">
    <location>
        <begin position="473"/>
        <end position="501"/>
    </location>
</feature>
<evidence type="ECO:0000256" key="4">
    <source>
        <dbReference type="SAM" id="MobiDB-lite"/>
    </source>
</evidence>
<dbReference type="InterPro" id="IPR044068">
    <property type="entry name" value="CB"/>
</dbReference>
<dbReference type="GO" id="GO:0003677">
    <property type="term" value="F:DNA binding"/>
    <property type="evidence" value="ECO:0007669"/>
    <property type="project" value="UniProtKB-UniRule"/>
</dbReference>
<evidence type="ECO:0000313" key="7">
    <source>
        <dbReference type="Proteomes" id="UP000236723"/>
    </source>
</evidence>
<dbReference type="RefSeq" id="WP_146087659.1">
    <property type="nucleotide sequence ID" value="NZ_FNVO01000032.1"/>
</dbReference>
<accession>A0A1H6E4P0</accession>
<reference evidence="7" key="1">
    <citation type="submission" date="2016-10" db="EMBL/GenBank/DDBJ databases">
        <authorList>
            <person name="Varghese N."/>
            <person name="Submissions S."/>
        </authorList>
    </citation>
    <scope>NUCLEOTIDE SEQUENCE [LARGE SCALE GENOMIC DNA]</scope>
    <source>
        <strain evidence="7">DSM 43163</strain>
    </source>
</reference>
<name>A0A1H6E4P0_9ACTN</name>
<feature type="domain" description="Core-binding (CB)" evidence="5">
    <location>
        <begin position="69"/>
        <end position="149"/>
    </location>
</feature>
<evidence type="ECO:0000259" key="5">
    <source>
        <dbReference type="PROSITE" id="PS51900"/>
    </source>
</evidence>
<proteinExistence type="predicted"/>
<dbReference type="InterPro" id="IPR010998">
    <property type="entry name" value="Integrase_recombinase_N"/>
</dbReference>
<dbReference type="InterPro" id="IPR011010">
    <property type="entry name" value="DNA_brk_join_enz"/>
</dbReference>
<keyword evidence="2" id="KW-0233">DNA recombination</keyword>
<dbReference type="AlphaFoldDB" id="A0A1H6E4P0"/>